<dbReference type="EMBL" id="JAVFWL010000006">
    <property type="protein sequence ID" value="KAK6765881.1"/>
    <property type="molecule type" value="Genomic_DNA"/>
</dbReference>
<dbReference type="KEGG" id="nai:NECAME_01755"/>
<gene>
    <name evidence="1" type="primary">Necator_chrX.g25831</name>
    <name evidence="1" type="ORF">RB195_025665</name>
</gene>
<comment type="caution">
    <text evidence="1">The sequence shown here is derived from an EMBL/GenBank/DDBJ whole genome shotgun (WGS) entry which is preliminary data.</text>
</comment>
<proteinExistence type="predicted"/>
<evidence type="ECO:0000313" key="1">
    <source>
        <dbReference type="EMBL" id="KAK6765881.1"/>
    </source>
</evidence>
<sequence length="74" mass="8071">MQSPTMLPLILVMLSFVLEGSAFGLDIDLEIGIGEEESTTSLGETRPHTTRPRPTRKHVTTTTTEDGEIDTTTP</sequence>
<protein>
    <submittedName>
        <fullName evidence="1">Uncharacterized protein</fullName>
    </submittedName>
</protein>
<evidence type="ECO:0000313" key="2">
    <source>
        <dbReference type="Proteomes" id="UP001303046"/>
    </source>
</evidence>
<reference evidence="1 2" key="1">
    <citation type="submission" date="2023-08" db="EMBL/GenBank/DDBJ databases">
        <title>A Necator americanus chromosomal reference genome.</title>
        <authorList>
            <person name="Ilik V."/>
            <person name="Petrzelkova K.J."/>
            <person name="Pardy F."/>
            <person name="Fuh T."/>
            <person name="Niatou-Singa F.S."/>
            <person name="Gouil Q."/>
            <person name="Baker L."/>
            <person name="Ritchie M.E."/>
            <person name="Jex A.R."/>
            <person name="Gazzola D."/>
            <person name="Li H."/>
            <person name="Toshio Fujiwara R."/>
            <person name="Zhan B."/>
            <person name="Aroian R.V."/>
            <person name="Pafco B."/>
            <person name="Schwarz E.M."/>
        </authorList>
    </citation>
    <scope>NUCLEOTIDE SEQUENCE [LARGE SCALE GENOMIC DNA]</scope>
    <source>
        <strain evidence="1 2">Aroian</strain>
        <tissue evidence="1">Whole animal</tissue>
    </source>
</reference>
<dbReference type="CTD" id="25341795"/>
<accession>A0ABR1EVE3</accession>
<name>A0ABR1EVE3_NECAM</name>
<keyword evidence="2" id="KW-1185">Reference proteome</keyword>
<organism evidence="1 2">
    <name type="scientific">Necator americanus</name>
    <name type="common">Human hookworm</name>
    <dbReference type="NCBI Taxonomy" id="51031"/>
    <lineage>
        <taxon>Eukaryota</taxon>
        <taxon>Metazoa</taxon>
        <taxon>Ecdysozoa</taxon>
        <taxon>Nematoda</taxon>
        <taxon>Chromadorea</taxon>
        <taxon>Rhabditida</taxon>
        <taxon>Rhabditina</taxon>
        <taxon>Rhabditomorpha</taxon>
        <taxon>Strongyloidea</taxon>
        <taxon>Ancylostomatidae</taxon>
        <taxon>Bunostominae</taxon>
        <taxon>Necator</taxon>
    </lineage>
</organism>
<dbReference type="Proteomes" id="UP001303046">
    <property type="component" value="Unassembled WGS sequence"/>
</dbReference>